<sequence>MELLANGVFWTALLANLLAQTLKLFLYYRLEGRFQWERFLETGGMPSSHSATVSALAVSVGLREGFDSPLFAVAAVFALIVMYDATSIRRAAGLHAQLLNQLVEELQKLVEKGFAQEPLKELLGHTYLEVLVGALLGLLVALAVYALFPAW</sequence>
<dbReference type="InterPro" id="IPR003832">
    <property type="entry name" value="DUF212"/>
</dbReference>
<keyword evidence="3" id="KW-1185">Reference proteome</keyword>
<reference evidence="3" key="1">
    <citation type="submission" date="2016-10" db="EMBL/GenBank/DDBJ databases">
        <authorList>
            <person name="Varghese N."/>
            <person name="Submissions S."/>
        </authorList>
    </citation>
    <scope>NUCLEOTIDE SEQUENCE [LARGE SCALE GENOMIC DNA]</scope>
    <source>
        <strain evidence="3">CGMCC 1.6992</strain>
    </source>
</reference>
<keyword evidence="1" id="KW-0472">Membrane</keyword>
<dbReference type="AlphaFoldDB" id="A0A1G7H441"/>
<feature type="transmembrane region" description="Helical" evidence="1">
    <location>
        <begin position="127"/>
        <end position="148"/>
    </location>
</feature>
<keyword evidence="1" id="KW-1133">Transmembrane helix</keyword>
<dbReference type="PANTHER" id="PTHR31446:SF29">
    <property type="entry name" value="ACID PHOSPHATASE_VANADIUM-DEPENDENT HALOPEROXIDASE-RELATED PROTEIN"/>
    <property type="match status" value="1"/>
</dbReference>
<evidence type="ECO:0008006" key="4">
    <source>
        <dbReference type="Google" id="ProtNLM"/>
    </source>
</evidence>
<evidence type="ECO:0000313" key="2">
    <source>
        <dbReference type="EMBL" id="SDE95218.1"/>
    </source>
</evidence>
<protein>
    <recommendedName>
        <fullName evidence="4">Divergent PAP2 family protein</fullName>
    </recommendedName>
</protein>
<dbReference type="Pfam" id="PF02681">
    <property type="entry name" value="DUF212"/>
    <property type="match status" value="1"/>
</dbReference>
<dbReference type="EMBL" id="FNBC01000017">
    <property type="protein sequence ID" value="SDE95218.1"/>
    <property type="molecule type" value="Genomic_DNA"/>
</dbReference>
<keyword evidence="1" id="KW-0812">Transmembrane</keyword>
<evidence type="ECO:0000313" key="3">
    <source>
        <dbReference type="Proteomes" id="UP000199446"/>
    </source>
</evidence>
<dbReference type="PANTHER" id="PTHR31446">
    <property type="entry name" value="ACID PHOSPHATASE/VANADIUM-DEPENDENT HALOPEROXIDASE-RELATED PROTEIN"/>
    <property type="match status" value="1"/>
</dbReference>
<organism evidence="2 3">
    <name type="scientific">Thermus arciformis</name>
    <dbReference type="NCBI Taxonomy" id="482827"/>
    <lineage>
        <taxon>Bacteria</taxon>
        <taxon>Thermotogati</taxon>
        <taxon>Deinococcota</taxon>
        <taxon>Deinococci</taxon>
        <taxon>Thermales</taxon>
        <taxon>Thermaceae</taxon>
        <taxon>Thermus</taxon>
    </lineage>
</organism>
<dbReference type="STRING" id="482827.SAMN04488243_11746"/>
<accession>A0A1G7H441</accession>
<dbReference type="OrthoDB" id="9792681at2"/>
<gene>
    <name evidence="2" type="ORF">SAMN04488243_11746</name>
</gene>
<evidence type="ECO:0000256" key="1">
    <source>
        <dbReference type="SAM" id="Phobius"/>
    </source>
</evidence>
<feature type="transmembrane region" description="Helical" evidence="1">
    <location>
        <begin position="68"/>
        <end position="85"/>
    </location>
</feature>
<dbReference type="Proteomes" id="UP000199446">
    <property type="component" value="Unassembled WGS sequence"/>
</dbReference>
<dbReference type="RefSeq" id="WP_093007331.1">
    <property type="nucleotide sequence ID" value="NZ_FNBC01000017.1"/>
</dbReference>
<proteinExistence type="predicted"/>
<name>A0A1G7H441_9DEIN</name>